<dbReference type="EMBL" id="JABCKV010000088">
    <property type="protein sequence ID" value="KAG5643958.1"/>
    <property type="molecule type" value="Genomic_DNA"/>
</dbReference>
<gene>
    <name evidence="1" type="ORF">DXG03_009309</name>
</gene>
<name>A0A9P7G5I9_9AGAR</name>
<dbReference type="OrthoDB" id="2940407at2759"/>
<keyword evidence="2" id="KW-1185">Reference proteome</keyword>
<organism evidence="1 2">
    <name type="scientific">Asterophora parasitica</name>
    <dbReference type="NCBI Taxonomy" id="117018"/>
    <lineage>
        <taxon>Eukaryota</taxon>
        <taxon>Fungi</taxon>
        <taxon>Dikarya</taxon>
        <taxon>Basidiomycota</taxon>
        <taxon>Agaricomycotina</taxon>
        <taxon>Agaricomycetes</taxon>
        <taxon>Agaricomycetidae</taxon>
        <taxon>Agaricales</taxon>
        <taxon>Tricholomatineae</taxon>
        <taxon>Lyophyllaceae</taxon>
        <taxon>Asterophora</taxon>
    </lineage>
</organism>
<protein>
    <submittedName>
        <fullName evidence="1">Uncharacterized protein</fullName>
    </submittedName>
</protein>
<evidence type="ECO:0000313" key="2">
    <source>
        <dbReference type="Proteomes" id="UP000775547"/>
    </source>
</evidence>
<proteinExistence type="predicted"/>
<reference evidence="1" key="1">
    <citation type="submission" date="2020-07" db="EMBL/GenBank/DDBJ databases">
        <authorList>
            <person name="Nieuwenhuis M."/>
            <person name="Van De Peppel L.J.J."/>
        </authorList>
    </citation>
    <scope>NUCLEOTIDE SEQUENCE</scope>
    <source>
        <strain evidence="1">AP01</strain>
        <tissue evidence="1">Mycelium</tissue>
    </source>
</reference>
<sequence>MLGDANKLAWAMAEVGGYSCFLSPRAPKNYQGATDDGYVVGEPGSDRLLIPHPTRNLEVFNKPLALKKAFLEKVHQVSKHMKGNDILFVGISSHGRENDGAAVVGDFYAPHLGQAFISTKEFGDAISSKLASTHVVLWVSTGFWVQGDWETLAAAGTKQESQSFPKSPSGYYRGGLHDFSTFIAHGRNSGVTYPFRAGPGLH</sequence>
<evidence type="ECO:0000313" key="1">
    <source>
        <dbReference type="EMBL" id="KAG5643958.1"/>
    </source>
</evidence>
<dbReference type="AlphaFoldDB" id="A0A9P7G5I9"/>
<dbReference type="Proteomes" id="UP000775547">
    <property type="component" value="Unassembled WGS sequence"/>
</dbReference>
<comment type="caution">
    <text evidence="1">The sequence shown here is derived from an EMBL/GenBank/DDBJ whole genome shotgun (WGS) entry which is preliminary data.</text>
</comment>
<reference evidence="1" key="2">
    <citation type="submission" date="2021-10" db="EMBL/GenBank/DDBJ databases">
        <title>Phylogenomics reveals ancestral predisposition of the termite-cultivated fungus Termitomyces towards a domesticated lifestyle.</title>
        <authorList>
            <person name="Auxier B."/>
            <person name="Grum-Grzhimaylo A."/>
            <person name="Cardenas M.E."/>
            <person name="Lodge J.D."/>
            <person name="Laessoe T."/>
            <person name="Pedersen O."/>
            <person name="Smith M.E."/>
            <person name="Kuyper T.W."/>
            <person name="Franco-Molano E.A."/>
            <person name="Baroni T.J."/>
            <person name="Aanen D.K."/>
        </authorList>
    </citation>
    <scope>NUCLEOTIDE SEQUENCE</scope>
    <source>
        <strain evidence="1">AP01</strain>
        <tissue evidence="1">Mycelium</tissue>
    </source>
</reference>
<accession>A0A9P7G5I9</accession>